<evidence type="ECO:0000256" key="3">
    <source>
        <dbReference type="ARBA" id="ARBA00001968"/>
    </source>
</evidence>
<keyword evidence="8" id="KW-0547">Nucleotide-binding</keyword>
<dbReference type="EMBL" id="QXIS01000033">
    <property type="protein sequence ID" value="RIE05778.1"/>
    <property type="molecule type" value="Genomic_DNA"/>
</dbReference>
<dbReference type="Gene3D" id="3.60.21.10">
    <property type="match status" value="2"/>
</dbReference>
<keyword evidence="13" id="KW-1185">Reference proteome</keyword>
<dbReference type="GO" id="GO:0008663">
    <property type="term" value="F:2',3'-cyclic-nucleotide 2'-phosphodiesterase activity"/>
    <property type="evidence" value="ECO:0007669"/>
    <property type="project" value="UniProtKB-EC"/>
</dbReference>
<comment type="caution">
    <text evidence="12">The sequence shown here is derived from an EMBL/GenBank/DDBJ whole genome shotgun (WGS) entry which is preliminary data.</text>
</comment>
<dbReference type="GO" id="GO:0008254">
    <property type="term" value="F:3'-nucleotidase activity"/>
    <property type="evidence" value="ECO:0007669"/>
    <property type="project" value="UniProtKB-EC"/>
</dbReference>
<dbReference type="InterPro" id="IPR006146">
    <property type="entry name" value="5'-Nucleotdase_CS"/>
</dbReference>
<comment type="catalytic activity">
    <reaction evidence="2">
        <text>a nucleoside 2',3'-cyclic phosphate + H2O = a nucleoside 3'-phosphate + H(+)</text>
        <dbReference type="Rhea" id="RHEA:19621"/>
        <dbReference type="ChEBI" id="CHEBI:15377"/>
        <dbReference type="ChEBI" id="CHEBI:15378"/>
        <dbReference type="ChEBI" id="CHEBI:66949"/>
        <dbReference type="ChEBI" id="CHEBI:66954"/>
        <dbReference type="EC" id="3.1.4.16"/>
    </reaction>
</comment>
<dbReference type="SUPFAM" id="SSF55816">
    <property type="entry name" value="5'-nucleotidase (syn. UDP-sugar hydrolase), C-terminal domain"/>
    <property type="match status" value="2"/>
</dbReference>
<dbReference type="PRINTS" id="PR01607">
    <property type="entry name" value="APYRASEFAMLY"/>
</dbReference>
<comment type="cofactor">
    <cofactor evidence="3">
        <name>a divalent metal cation</name>
        <dbReference type="ChEBI" id="CHEBI:60240"/>
    </cofactor>
</comment>
<evidence type="ECO:0000259" key="11">
    <source>
        <dbReference type="PROSITE" id="PS51272"/>
    </source>
</evidence>
<proteinExistence type="inferred from homology"/>
<dbReference type="InterPro" id="IPR004843">
    <property type="entry name" value="Calcineurin-like_PHP"/>
</dbReference>
<comment type="subcellular location">
    <subcellularLocation>
        <location evidence="4">Cell envelope</location>
    </subcellularLocation>
</comment>
<dbReference type="PROSITE" id="PS00785">
    <property type="entry name" value="5_NUCLEOTIDASE_1"/>
    <property type="match status" value="2"/>
</dbReference>
<gene>
    <name evidence="12" type="ORF">SMC7_06425</name>
</gene>
<evidence type="ECO:0000256" key="2">
    <source>
        <dbReference type="ARBA" id="ARBA00001730"/>
    </source>
</evidence>
<keyword evidence="9" id="KW-0378">Hydrolase</keyword>
<dbReference type="Pfam" id="PF02872">
    <property type="entry name" value="5_nucleotid_C"/>
    <property type="match status" value="2"/>
</dbReference>
<dbReference type="PANTHER" id="PTHR11575:SF24">
    <property type="entry name" value="5'-NUCLEOTIDASE"/>
    <property type="match status" value="1"/>
</dbReference>
<dbReference type="PANTHER" id="PTHR11575">
    <property type="entry name" value="5'-NUCLEOTIDASE-RELATED"/>
    <property type="match status" value="1"/>
</dbReference>
<evidence type="ECO:0000313" key="12">
    <source>
        <dbReference type="EMBL" id="RIE05778.1"/>
    </source>
</evidence>
<dbReference type="GO" id="GO:0009166">
    <property type="term" value="P:nucleotide catabolic process"/>
    <property type="evidence" value="ECO:0007669"/>
    <property type="project" value="InterPro"/>
</dbReference>
<evidence type="ECO:0000256" key="5">
    <source>
        <dbReference type="ARBA" id="ARBA00006654"/>
    </source>
</evidence>
<dbReference type="InterPro" id="IPR001119">
    <property type="entry name" value="SLH_dom"/>
</dbReference>
<dbReference type="Pfam" id="PF00395">
    <property type="entry name" value="SLH"/>
    <property type="match status" value="1"/>
</dbReference>
<dbReference type="Gene3D" id="3.90.780.10">
    <property type="entry name" value="5'-Nucleotidase, C-terminal domain"/>
    <property type="match status" value="2"/>
</dbReference>
<comment type="similarity">
    <text evidence="5">Belongs to the 5'-nucleotidase family.</text>
</comment>
<dbReference type="RefSeq" id="WP_119089522.1">
    <property type="nucleotide sequence ID" value="NZ_QXIS01000033.1"/>
</dbReference>
<dbReference type="GO" id="GO:0046872">
    <property type="term" value="F:metal ion binding"/>
    <property type="evidence" value="ECO:0007669"/>
    <property type="project" value="UniProtKB-KW"/>
</dbReference>
<dbReference type="InterPro" id="IPR041827">
    <property type="entry name" value="CpdB_N"/>
</dbReference>
<evidence type="ECO:0000256" key="7">
    <source>
        <dbReference type="ARBA" id="ARBA00022729"/>
    </source>
</evidence>
<dbReference type="GO" id="GO:0030288">
    <property type="term" value="C:outer membrane-bounded periplasmic space"/>
    <property type="evidence" value="ECO:0007669"/>
    <property type="project" value="TreeGrafter"/>
</dbReference>
<name>A0A398CZ29_9BACT</name>
<evidence type="ECO:0000256" key="10">
    <source>
        <dbReference type="ARBA" id="ARBA00023268"/>
    </source>
</evidence>
<accession>A0A398CZ29</accession>
<evidence type="ECO:0000256" key="4">
    <source>
        <dbReference type="ARBA" id="ARBA00004196"/>
    </source>
</evidence>
<dbReference type="CDD" id="cd07410">
    <property type="entry name" value="MPP_CpdB_N"/>
    <property type="match status" value="1"/>
</dbReference>
<dbReference type="Proteomes" id="UP000266328">
    <property type="component" value="Unassembled WGS sequence"/>
</dbReference>
<organism evidence="12 13">
    <name type="scientific">Candidatus Cryosericum terrychapinii</name>
    <dbReference type="NCBI Taxonomy" id="2290919"/>
    <lineage>
        <taxon>Bacteria</taxon>
        <taxon>Pseudomonadati</taxon>
        <taxon>Caldisericota/Cryosericota group</taxon>
        <taxon>Candidatus Cryosericota</taxon>
        <taxon>Candidatus Cryosericia</taxon>
        <taxon>Candidatus Cryosericales</taxon>
        <taxon>Candidatus Cryosericaceae</taxon>
        <taxon>Candidatus Cryosericum</taxon>
    </lineage>
</organism>
<dbReference type="PROSITE" id="PS51272">
    <property type="entry name" value="SLH"/>
    <property type="match status" value="1"/>
</dbReference>
<keyword evidence="6" id="KW-0479">Metal-binding</keyword>
<keyword evidence="10" id="KW-0511">Multifunctional enzyme</keyword>
<dbReference type="PROSITE" id="PS00786">
    <property type="entry name" value="5_NUCLEOTIDASE_2"/>
    <property type="match status" value="1"/>
</dbReference>
<keyword evidence="7" id="KW-0732">Signal</keyword>
<evidence type="ECO:0000313" key="13">
    <source>
        <dbReference type="Proteomes" id="UP000266328"/>
    </source>
</evidence>
<comment type="catalytic activity">
    <reaction evidence="1">
        <text>a ribonucleoside 3'-phosphate + H2O = a ribonucleoside + phosphate</text>
        <dbReference type="Rhea" id="RHEA:10144"/>
        <dbReference type="ChEBI" id="CHEBI:13197"/>
        <dbReference type="ChEBI" id="CHEBI:15377"/>
        <dbReference type="ChEBI" id="CHEBI:18254"/>
        <dbReference type="ChEBI" id="CHEBI:43474"/>
        <dbReference type="EC" id="3.1.3.6"/>
    </reaction>
</comment>
<feature type="domain" description="SLH" evidence="11">
    <location>
        <begin position="600"/>
        <end position="663"/>
    </location>
</feature>
<dbReference type="Pfam" id="PF00149">
    <property type="entry name" value="Metallophos"/>
    <property type="match status" value="2"/>
</dbReference>
<protein>
    <recommendedName>
        <fullName evidence="11">SLH domain-containing protein</fullName>
    </recommendedName>
</protein>
<dbReference type="OrthoDB" id="9775118at2"/>
<dbReference type="InterPro" id="IPR006179">
    <property type="entry name" value="5_nucleotidase/apyrase"/>
</dbReference>
<reference evidence="12 13" key="1">
    <citation type="submission" date="2018-09" db="EMBL/GenBank/DDBJ databases">
        <title>Discovery and Ecogenomic Context for Candidatus Cryosericales, a Global Caldiserica Order Active in Thawing Permafrost.</title>
        <authorList>
            <person name="Martinez M.A."/>
            <person name="Woodcroft B.J."/>
            <person name="Ignacio Espinoza J.C."/>
            <person name="Zayed A."/>
            <person name="Singleton C.M."/>
            <person name="Boyd J."/>
            <person name="Li Y.-F."/>
            <person name="Purvine S."/>
            <person name="Maughan H."/>
            <person name="Hodgkins S.B."/>
            <person name="Anderson D."/>
            <person name="Sederholm M."/>
            <person name="Temperton B."/>
            <person name="Saleska S.R."/>
            <person name="Tyson G.W."/>
            <person name="Rich V.I."/>
        </authorList>
    </citation>
    <scope>NUCLEOTIDE SEQUENCE [LARGE SCALE GENOMIC DNA]</scope>
    <source>
        <strain evidence="12 13">SMC7</strain>
    </source>
</reference>
<dbReference type="CDD" id="cd00845">
    <property type="entry name" value="MPP_UshA_N_like"/>
    <property type="match status" value="1"/>
</dbReference>
<evidence type="ECO:0000256" key="8">
    <source>
        <dbReference type="ARBA" id="ARBA00022741"/>
    </source>
</evidence>
<dbReference type="GO" id="GO:0000166">
    <property type="term" value="F:nucleotide binding"/>
    <property type="evidence" value="ECO:0007669"/>
    <property type="project" value="UniProtKB-KW"/>
</dbReference>
<evidence type="ECO:0000256" key="6">
    <source>
        <dbReference type="ARBA" id="ARBA00022723"/>
    </source>
</evidence>
<dbReference type="InterPro" id="IPR036907">
    <property type="entry name" value="5'-Nucleotdase_C_sf"/>
</dbReference>
<sequence length="1344" mass="144756">MKKRLSVLLSVILILGLVFASFPFKVAMAATTVKITLLETSDVHGAIYPYDYFKDAPANGGLAQLSTLVKGVRADNPNTLLLDDGDNQQGTPLTYYFNKVDTTSPNPMIAAMNIMGYDAMTVGNHEFNYGLSVIDKARSESKFPWLSANIYKEDGTNYFTPYIVKTVAGVKVGILGLTTKNIPNWEVPATIKGLVFKDTVEEAQKWVKVLKDTEKVDLVVLLAHEGFENDIDTGKDLGTSIENQCYAIATTVPGIDVMLTGHTHLSIPGKTLNGVLVMQPKNAGVEICKADITMEQTDTGWKVATKTGINLPVTSATVADQAILDATKTQHEAAVNYMKQPIGEATGDFTGATSRTEDSAIVDLIQKVQMKYANTDLSLAAMLPGVAPSFKSGPLTVRDMYSLYIYENTLFAISVTGQQIKDELEWSAKYFNTYDYSKTATSLINSTVPGYNYDMLQGADYVIDITKPVGQRISGLMYHGKPMDMTATYTLALNNYRAGGGGFLGFKGSPIVYQSSDEIRNLMIQYVKDAGTIDPTVDNNWQLVPDYLDSQYRAAIDTLNRQSALSEFPAGAFVPNSTATRGDLAAIITGSYVSISSRTHGSSFVDVAGDSWYVRAVGTVEALKLMNGTSARTFAPDAPVTTEQAVVTLMRASGYGYEASRYDLCAQPLDKVPNLFRNVDGTWNWAALAADTKKNGGATINMRSGQSLGGVEMYAIALPVAPGMVVNGYPTGGDLKAFTMKNAKWLLDRTGYALGTWYYEGKTYIDVSTTIPWRDYAVTLGREYDQISIYDLANFEEIPTAGTGGKSGQVPNMNLIISDWALPYVAFAESKGFITAEQATAPKHQLTRGELADMVVKMRFPTVVILHTNDFHGNLVPVIDANKNSVAGAAREATIINSVRSTFGQDHVLLVDAGDAIQGVTIANMFQGKNVIEVYNAMGYNVATLGNHEWDYGQQVLKDRIAEAKFDYVNANVTGVNLGWKSNVIKNVDGINIGLFGVITSDLPIIVAPSSLTGVGVADPIATAKDQIADLKGQGAQYIVALSHCGYENGGAPLDPAIAAGAPGINLIIGGHSHTVLKTAAMVGKTMITQTGTAGAYVGKEVIDFTTYQGKVTRQSVSYELVPTVTSVPEDPAIKAIVDGYNNQLTAKLSVVIGKALVTLDGERADVRTKETNLGNYVADWMRISTGADIAFEDGGSIRISIPVGDVTVGTVYNVLPFDNILEILEVKGSTLKLALENSVSSYPAQGGWFAQISGFSFTFDPSKPVGSRVVSITKDGKPMDMDAIYKLCVQDYTALGGDGYSMLVGTKIVYKTSEWNRDGFVAYIKANPEMTATVDGRITVVKP</sequence>
<dbReference type="InterPro" id="IPR008334">
    <property type="entry name" value="5'-Nucleotdase_C"/>
</dbReference>
<evidence type="ECO:0000256" key="1">
    <source>
        <dbReference type="ARBA" id="ARBA00000527"/>
    </source>
</evidence>
<dbReference type="InterPro" id="IPR029052">
    <property type="entry name" value="Metallo-depent_PP-like"/>
</dbReference>
<dbReference type="SUPFAM" id="SSF56300">
    <property type="entry name" value="Metallo-dependent phosphatases"/>
    <property type="match status" value="2"/>
</dbReference>
<evidence type="ECO:0000256" key="9">
    <source>
        <dbReference type="ARBA" id="ARBA00022801"/>
    </source>
</evidence>